<reference evidence="1 2" key="1">
    <citation type="submission" date="2019-08" db="EMBL/GenBank/DDBJ databases">
        <title>Whole genome of Aphis craccivora.</title>
        <authorList>
            <person name="Voronova N.V."/>
            <person name="Shulinski R.S."/>
            <person name="Bandarenka Y.V."/>
            <person name="Zhorov D.G."/>
            <person name="Warner D."/>
        </authorList>
    </citation>
    <scope>NUCLEOTIDE SEQUENCE [LARGE SCALE GENOMIC DNA]</scope>
    <source>
        <strain evidence="1">180601</strain>
        <tissue evidence="1">Whole Body</tissue>
    </source>
</reference>
<protein>
    <submittedName>
        <fullName evidence="1">Helitron like N domain-containing protein</fullName>
    </submittedName>
</protein>
<sequence length="81" mass="9993">MDRHFSNVETDKKVNFYVYRLMIRINEDNVTFFNTTSCFINWYTVDMFYNQAKPRSEEYLFHLRVVIVGNIDRRTKTTYLY</sequence>
<evidence type="ECO:0000313" key="1">
    <source>
        <dbReference type="EMBL" id="KAF0750597.1"/>
    </source>
</evidence>
<comment type="caution">
    <text evidence="1">The sequence shown here is derived from an EMBL/GenBank/DDBJ whole genome shotgun (WGS) entry which is preliminary data.</text>
</comment>
<dbReference type="EMBL" id="VUJU01005669">
    <property type="protein sequence ID" value="KAF0750597.1"/>
    <property type="molecule type" value="Genomic_DNA"/>
</dbReference>
<proteinExistence type="predicted"/>
<accession>A0A6G0Y7S3</accession>
<dbReference type="AlphaFoldDB" id="A0A6G0Y7S3"/>
<organism evidence="1 2">
    <name type="scientific">Aphis craccivora</name>
    <name type="common">Cowpea aphid</name>
    <dbReference type="NCBI Taxonomy" id="307492"/>
    <lineage>
        <taxon>Eukaryota</taxon>
        <taxon>Metazoa</taxon>
        <taxon>Ecdysozoa</taxon>
        <taxon>Arthropoda</taxon>
        <taxon>Hexapoda</taxon>
        <taxon>Insecta</taxon>
        <taxon>Pterygota</taxon>
        <taxon>Neoptera</taxon>
        <taxon>Paraneoptera</taxon>
        <taxon>Hemiptera</taxon>
        <taxon>Sternorrhyncha</taxon>
        <taxon>Aphidomorpha</taxon>
        <taxon>Aphidoidea</taxon>
        <taxon>Aphididae</taxon>
        <taxon>Aphidini</taxon>
        <taxon>Aphis</taxon>
        <taxon>Aphis</taxon>
    </lineage>
</organism>
<keyword evidence="2" id="KW-1185">Reference proteome</keyword>
<gene>
    <name evidence="1" type="ORF">FWK35_00032465</name>
</gene>
<name>A0A6G0Y7S3_APHCR</name>
<evidence type="ECO:0000313" key="2">
    <source>
        <dbReference type="Proteomes" id="UP000478052"/>
    </source>
</evidence>
<dbReference type="Proteomes" id="UP000478052">
    <property type="component" value="Unassembled WGS sequence"/>
</dbReference>